<feature type="region of interest" description="Disordered" evidence="2">
    <location>
        <begin position="185"/>
        <end position="227"/>
    </location>
</feature>
<feature type="compositionally biased region" description="Basic and acidic residues" evidence="2">
    <location>
        <begin position="1"/>
        <end position="10"/>
    </location>
</feature>
<name>A0A5J5CK15_9PERO</name>
<evidence type="ECO:0000313" key="4">
    <source>
        <dbReference type="Proteomes" id="UP000327493"/>
    </source>
</evidence>
<feature type="region of interest" description="Disordered" evidence="2">
    <location>
        <begin position="117"/>
        <end position="147"/>
    </location>
</feature>
<feature type="compositionally biased region" description="Basic and acidic residues" evidence="2">
    <location>
        <begin position="126"/>
        <end position="144"/>
    </location>
</feature>
<dbReference type="PANTHER" id="PTHR47331:SF6">
    <property type="entry name" value="DOUBLECORTIN DOMAIN-CONTAINING PROTEIN"/>
    <property type="match status" value="1"/>
</dbReference>
<evidence type="ECO:0000256" key="2">
    <source>
        <dbReference type="SAM" id="MobiDB-lite"/>
    </source>
</evidence>
<evidence type="ECO:0000313" key="3">
    <source>
        <dbReference type="EMBL" id="KAA8580471.1"/>
    </source>
</evidence>
<accession>A0A5J5CK15</accession>
<feature type="coiled-coil region" evidence="1">
    <location>
        <begin position="46"/>
        <end position="97"/>
    </location>
</feature>
<dbReference type="EMBL" id="VOFY01000022">
    <property type="protein sequence ID" value="KAA8580471.1"/>
    <property type="molecule type" value="Genomic_DNA"/>
</dbReference>
<evidence type="ECO:0000256" key="1">
    <source>
        <dbReference type="SAM" id="Coils"/>
    </source>
</evidence>
<reference evidence="3 4" key="1">
    <citation type="submission" date="2019-08" db="EMBL/GenBank/DDBJ databases">
        <title>A chromosome-level genome assembly, high-density linkage maps, and genome scans reveal the genomic architecture of hybrid incompatibilities underlying speciation via character displacement in darters (Percidae: Etheostominae).</title>
        <authorList>
            <person name="Moran R.L."/>
            <person name="Catchen J.M."/>
            <person name="Fuller R.C."/>
        </authorList>
    </citation>
    <scope>NUCLEOTIDE SEQUENCE [LARGE SCALE GENOMIC DNA]</scope>
    <source>
        <strain evidence="3">EspeVRDwgs_2016</strain>
        <tissue evidence="3">Muscle</tissue>
    </source>
</reference>
<feature type="region of interest" description="Disordered" evidence="2">
    <location>
        <begin position="1"/>
        <end position="38"/>
    </location>
</feature>
<gene>
    <name evidence="3" type="ORF">FQN60_013429</name>
</gene>
<protein>
    <submittedName>
        <fullName evidence="3">Uncharacterized protein</fullName>
    </submittedName>
</protein>
<keyword evidence="1" id="KW-0175">Coiled coil</keyword>
<comment type="caution">
    <text evidence="3">The sequence shown here is derived from an EMBL/GenBank/DDBJ whole genome shotgun (WGS) entry which is preliminary data.</text>
</comment>
<organism evidence="3 4">
    <name type="scientific">Etheostoma spectabile</name>
    <name type="common">orangethroat darter</name>
    <dbReference type="NCBI Taxonomy" id="54343"/>
    <lineage>
        <taxon>Eukaryota</taxon>
        <taxon>Metazoa</taxon>
        <taxon>Chordata</taxon>
        <taxon>Craniata</taxon>
        <taxon>Vertebrata</taxon>
        <taxon>Euteleostomi</taxon>
        <taxon>Actinopterygii</taxon>
        <taxon>Neopterygii</taxon>
        <taxon>Teleostei</taxon>
        <taxon>Neoteleostei</taxon>
        <taxon>Acanthomorphata</taxon>
        <taxon>Eupercaria</taxon>
        <taxon>Perciformes</taxon>
        <taxon>Percoidei</taxon>
        <taxon>Percidae</taxon>
        <taxon>Etheostomatinae</taxon>
        <taxon>Etheostoma</taxon>
    </lineage>
</organism>
<sequence length="407" mass="45296">MASSEKKMVEAPKIQDNMRTADAKSHTSSSARRSTHAQRSMVSVAAATARAEAEAARARASFVRKEIHIKIEKARLEAELEALKQEAEAEAAIAKAIAMENAAIELSSHGSLRDFESLPSQTAQDKVSEYVERHSQRDDSHPDEQFDTTQQMPSALLTLDEEHGSNCQALELLSPKPLHSYGDCEMPQHSSPRQAHFHHSEPCQPDGYKHSSKLDSQPFQSQRQKIKSSSGITAFELINPDSDTELRPKVTALLTKVSGEQLGTKRFERFSSWSRLTRAIARLLHVTQSFHKSAQDAECVGWHYCKKGVTSAEVTKAEQVIIKSVQHEVYAEEMACLERKQDLPGSSPLKNLHPDIFVLQNSFHLHVHHPPPQLSSSEVHRTKLQVSAELLDTSCQQPPAPPVLFIC</sequence>
<dbReference type="PANTHER" id="PTHR47331">
    <property type="entry name" value="PHD-TYPE DOMAIN-CONTAINING PROTEIN"/>
    <property type="match status" value="1"/>
</dbReference>
<dbReference type="Proteomes" id="UP000327493">
    <property type="component" value="Chromosome 22"/>
</dbReference>
<proteinExistence type="predicted"/>
<keyword evidence="4" id="KW-1185">Reference proteome</keyword>
<dbReference type="AlphaFoldDB" id="A0A5J5CK15"/>
<feature type="compositionally biased region" description="Polar residues" evidence="2">
    <location>
        <begin position="214"/>
        <end position="227"/>
    </location>
</feature>